<sequence length="84" mass="9038">MDLSAVAHVTSIHLSLEIVVLIPCPRRRTGCPRPGVPGTRYPARALHLGPVMGGQREGLIEVGVTDPGDGSIRVFDCIAVRRRN</sequence>
<name>A0A7J0D526_STRMI</name>
<evidence type="ECO:0000313" key="1">
    <source>
        <dbReference type="EMBL" id="GFN09841.1"/>
    </source>
</evidence>
<evidence type="ECO:0000313" key="2">
    <source>
        <dbReference type="Proteomes" id="UP000498740"/>
    </source>
</evidence>
<protein>
    <submittedName>
        <fullName evidence="1">Uncharacterized protein</fullName>
    </submittedName>
</protein>
<dbReference type="EMBL" id="BLWD01000003">
    <property type="protein sequence ID" value="GFN09841.1"/>
    <property type="molecule type" value="Genomic_DNA"/>
</dbReference>
<proteinExistence type="predicted"/>
<reference evidence="1 2" key="1">
    <citation type="submission" date="2020-05" db="EMBL/GenBank/DDBJ databases">
        <title>Whole genome shotgun sequence of Streptomyces microflavus NBRC 13062.</title>
        <authorList>
            <person name="Komaki H."/>
            <person name="Tamura T."/>
        </authorList>
    </citation>
    <scope>NUCLEOTIDE SEQUENCE [LARGE SCALE GENOMIC DNA]</scope>
    <source>
        <strain evidence="1 2">NBRC 13062</strain>
    </source>
</reference>
<organism evidence="1 2">
    <name type="scientific">Streptomyces microflavus</name>
    <name type="common">Streptomyces lipmanii</name>
    <dbReference type="NCBI Taxonomy" id="1919"/>
    <lineage>
        <taxon>Bacteria</taxon>
        <taxon>Bacillati</taxon>
        <taxon>Actinomycetota</taxon>
        <taxon>Actinomycetes</taxon>
        <taxon>Kitasatosporales</taxon>
        <taxon>Streptomycetaceae</taxon>
        <taxon>Streptomyces</taxon>
    </lineage>
</organism>
<gene>
    <name evidence="1" type="ORF">Smic_83970</name>
</gene>
<comment type="caution">
    <text evidence="1">The sequence shown here is derived from an EMBL/GenBank/DDBJ whole genome shotgun (WGS) entry which is preliminary data.</text>
</comment>
<accession>A0A7J0D526</accession>
<dbReference type="Proteomes" id="UP000498740">
    <property type="component" value="Unassembled WGS sequence"/>
</dbReference>
<dbReference type="AlphaFoldDB" id="A0A7J0D526"/>